<evidence type="ECO:0000256" key="1">
    <source>
        <dbReference type="SAM" id="MobiDB-lite"/>
    </source>
</evidence>
<reference evidence="3" key="1">
    <citation type="submission" date="2023-01" db="EMBL/GenBank/DDBJ databases">
        <authorList>
            <person name="Piombo E."/>
        </authorList>
    </citation>
    <scope>NUCLEOTIDE SEQUENCE</scope>
</reference>
<feature type="chain" id="PRO_5041232780" evidence="2">
    <location>
        <begin position="22"/>
        <end position="328"/>
    </location>
</feature>
<dbReference type="EMBL" id="CABFNP030001033">
    <property type="protein sequence ID" value="CAI6090699.1"/>
    <property type="molecule type" value="Genomic_DNA"/>
</dbReference>
<dbReference type="AlphaFoldDB" id="A0AA35M5P8"/>
<sequence>MIYTAVAQLSSLLLLSLESNALQGAILDAALESANAALARWPEPYEDAAHFLSGEDAESSLAPSSSPLRGDEFTSTAAPTGRVVPLRSSDEEEEPECRLPSSRTRLNVAKRKVGPSDSSSEEDAEIADSAPTRQYCSQACLLGLKKDWDMDNGCPNVLSPCVAGGGTCSNHLEHLRHKCRVYARLESLQGWVVPVQLGLVHLDRGYVLPGGTRAVHMMLMSWGGEEAAKANMDAADLRAQWHRSSQAVWAEGVDHGDERDANLLWNAERRRVMIVDFDRAVLRPALKHRQLSAVSGSKRKHGVDNLNIPSRKRSLLHNRPPLDYLMSR</sequence>
<keyword evidence="4" id="KW-1185">Reference proteome</keyword>
<feature type="region of interest" description="Disordered" evidence="1">
    <location>
        <begin position="56"/>
        <end position="128"/>
    </location>
</feature>
<protein>
    <submittedName>
        <fullName evidence="3">Uncharacterized protein</fullName>
    </submittedName>
</protein>
<accession>A0AA35M5P8</accession>
<gene>
    <name evidence="3" type="ORF">CCHLO57077_00019759</name>
</gene>
<comment type="caution">
    <text evidence="3">The sequence shown here is derived from an EMBL/GenBank/DDBJ whole genome shotgun (WGS) entry which is preliminary data.</text>
</comment>
<evidence type="ECO:0000256" key="2">
    <source>
        <dbReference type="SAM" id="SignalP"/>
    </source>
</evidence>
<dbReference type="Proteomes" id="UP001160390">
    <property type="component" value="Unassembled WGS sequence"/>
</dbReference>
<keyword evidence="2" id="KW-0732">Signal</keyword>
<evidence type="ECO:0000313" key="4">
    <source>
        <dbReference type="Proteomes" id="UP001160390"/>
    </source>
</evidence>
<feature type="compositionally biased region" description="Low complexity" evidence="1">
    <location>
        <begin position="59"/>
        <end position="68"/>
    </location>
</feature>
<feature type="signal peptide" evidence="2">
    <location>
        <begin position="1"/>
        <end position="21"/>
    </location>
</feature>
<organism evidence="3 4">
    <name type="scientific">Clonostachys chloroleuca</name>
    <dbReference type="NCBI Taxonomy" id="1926264"/>
    <lineage>
        <taxon>Eukaryota</taxon>
        <taxon>Fungi</taxon>
        <taxon>Dikarya</taxon>
        <taxon>Ascomycota</taxon>
        <taxon>Pezizomycotina</taxon>
        <taxon>Sordariomycetes</taxon>
        <taxon>Hypocreomycetidae</taxon>
        <taxon>Hypocreales</taxon>
        <taxon>Bionectriaceae</taxon>
        <taxon>Clonostachys</taxon>
    </lineage>
</organism>
<name>A0AA35M5P8_9HYPO</name>
<evidence type="ECO:0000313" key="3">
    <source>
        <dbReference type="EMBL" id="CAI6090699.1"/>
    </source>
</evidence>
<proteinExistence type="predicted"/>
<feature type="region of interest" description="Disordered" evidence="1">
    <location>
        <begin position="293"/>
        <end position="328"/>
    </location>
</feature>